<dbReference type="InterPro" id="IPR009061">
    <property type="entry name" value="DNA-bd_dom_put_sf"/>
</dbReference>
<dbReference type="InterPro" id="IPR011989">
    <property type="entry name" value="ARM-like"/>
</dbReference>
<organism evidence="4 5">
    <name type="scientific">Pseudonocardia alni</name>
    <name type="common">Amycolata alni</name>
    <dbReference type="NCBI Taxonomy" id="33907"/>
    <lineage>
        <taxon>Bacteria</taxon>
        <taxon>Bacillati</taxon>
        <taxon>Actinomycetota</taxon>
        <taxon>Actinomycetes</taxon>
        <taxon>Pseudonocardiales</taxon>
        <taxon>Pseudonocardiaceae</taxon>
        <taxon>Pseudonocardia</taxon>
    </lineage>
</organism>
<evidence type="ECO:0000313" key="4">
    <source>
        <dbReference type="EMBL" id="NYG02161.1"/>
    </source>
</evidence>
<dbReference type="EMBL" id="JACCCZ010000001">
    <property type="protein sequence ID" value="NYG02161.1"/>
    <property type="molecule type" value="Genomic_DNA"/>
</dbReference>
<dbReference type="AlphaFoldDB" id="A0A852W409"/>
<keyword evidence="5" id="KW-1185">Reference proteome</keyword>
<sequence length="359" mass="37202">MLIGEVARRSGLSARMLRHYDAVGLVRPTGRTVGGYREYSPADVRRLLHVEGLRTLGLSLAQVGRALADPAFTPSELVADLVRATEDRLTRDRELLARLRTVDAAEPGSWDEVLDVVGLLRALASPAAGRRQQAALAATADAPLPAELLARTALAEPDPHVAGALRWALARSGDPDGTAAAALAAGLRSADVAVRRRAVDALAETGTAPEATAALVDAVEDPDPEVHRRAVLAAGRRGVTATVPALVALVVAGVDDVAAAEVLASLSDDDPATSERVLDALDGALDGADPAARIRLAQALVEQPGSGAREALLRLTRDDDRAVALVATAFAGRTGRAAPPPRPGRSTRSLGQAPPRARP</sequence>
<feature type="domain" description="HTH merR-type" evidence="3">
    <location>
        <begin position="1"/>
        <end position="69"/>
    </location>
</feature>
<dbReference type="RefSeq" id="WP_179761152.1">
    <property type="nucleotide sequence ID" value="NZ_BAAAJZ010000001.1"/>
</dbReference>
<dbReference type="PANTHER" id="PTHR30204:SF93">
    <property type="entry name" value="HTH MERR-TYPE DOMAIN-CONTAINING PROTEIN"/>
    <property type="match status" value="1"/>
</dbReference>
<accession>A0A852W409</accession>
<keyword evidence="1 4" id="KW-0238">DNA-binding</keyword>
<dbReference type="Pfam" id="PF13411">
    <property type="entry name" value="MerR_1"/>
    <property type="match status" value="1"/>
</dbReference>
<evidence type="ECO:0000256" key="2">
    <source>
        <dbReference type="SAM" id="MobiDB-lite"/>
    </source>
</evidence>
<proteinExistence type="predicted"/>
<reference evidence="4 5" key="1">
    <citation type="submission" date="2020-07" db="EMBL/GenBank/DDBJ databases">
        <title>Sequencing the genomes of 1000 actinobacteria strains.</title>
        <authorList>
            <person name="Klenk H.-P."/>
        </authorList>
    </citation>
    <scope>NUCLEOTIDE SEQUENCE [LARGE SCALE GENOMIC DNA]</scope>
    <source>
        <strain evidence="4 5">DSM 44749</strain>
    </source>
</reference>
<dbReference type="SMART" id="SM00422">
    <property type="entry name" value="HTH_MERR"/>
    <property type="match status" value="1"/>
</dbReference>
<dbReference type="GO" id="GO:0003700">
    <property type="term" value="F:DNA-binding transcription factor activity"/>
    <property type="evidence" value="ECO:0007669"/>
    <property type="project" value="InterPro"/>
</dbReference>
<name>A0A852W409_PSEA5</name>
<evidence type="ECO:0000256" key="1">
    <source>
        <dbReference type="ARBA" id="ARBA00023125"/>
    </source>
</evidence>
<dbReference type="Pfam" id="PF13646">
    <property type="entry name" value="HEAT_2"/>
    <property type="match status" value="1"/>
</dbReference>
<dbReference type="SUPFAM" id="SSF46955">
    <property type="entry name" value="Putative DNA-binding domain"/>
    <property type="match status" value="1"/>
</dbReference>
<comment type="caution">
    <text evidence="4">The sequence shown here is derived from an EMBL/GenBank/DDBJ whole genome shotgun (WGS) entry which is preliminary data.</text>
</comment>
<gene>
    <name evidence="4" type="ORF">HDA37_002446</name>
</gene>
<dbReference type="GeneID" id="98052207"/>
<evidence type="ECO:0000313" key="5">
    <source>
        <dbReference type="Proteomes" id="UP000549695"/>
    </source>
</evidence>
<dbReference type="PROSITE" id="PS00552">
    <property type="entry name" value="HTH_MERR_1"/>
    <property type="match status" value="1"/>
</dbReference>
<dbReference type="PROSITE" id="PS50937">
    <property type="entry name" value="HTH_MERR_2"/>
    <property type="match status" value="1"/>
</dbReference>
<evidence type="ECO:0000259" key="3">
    <source>
        <dbReference type="PROSITE" id="PS50937"/>
    </source>
</evidence>
<dbReference type="Proteomes" id="UP000549695">
    <property type="component" value="Unassembled WGS sequence"/>
</dbReference>
<dbReference type="InterPro" id="IPR016024">
    <property type="entry name" value="ARM-type_fold"/>
</dbReference>
<dbReference type="PRINTS" id="PR00040">
    <property type="entry name" value="HTHMERR"/>
</dbReference>
<dbReference type="Gene3D" id="1.10.1660.10">
    <property type="match status" value="1"/>
</dbReference>
<feature type="region of interest" description="Disordered" evidence="2">
    <location>
        <begin position="330"/>
        <end position="359"/>
    </location>
</feature>
<dbReference type="InterPro" id="IPR000551">
    <property type="entry name" value="MerR-type_HTH_dom"/>
</dbReference>
<dbReference type="Gene3D" id="1.25.10.10">
    <property type="entry name" value="Leucine-rich Repeat Variant"/>
    <property type="match status" value="1"/>
</dbReference>
<dbReference type="GO" id="GO:0003677">
    <property type="term" value="F:DNA binding"/>
    <property type="evidence" value="ECO:0007669"/>
    <property type="project" value="UniProtKB-KW"/>
</dbReference>
<dbReference type="SUPFAM" id="SSF48371">
    <property type="entry name" value="ARM repeat"/>
    <property type="match status" value="1"/>
</dbReference>
<protein>
    <submittedName>
        <fullName evidence="4">DNA-binding transcriptional MerR regulator</fullName>
    </submittedName>
</protein>
<dbReference type="PANTHER" id="PTHR30204">
    <property type="entry name" value="REDOX-CYCLING DRUG-SENSING TRANSCRIPTIONAL ACTIVATOR SOXR"/>
    <property type="match status" value="1"/>
</dbReference>
<dbReference type="InterPro" id="IPR047057">
    <property type="entry name" value="MerR_fam"/>
</dbReference>